<dbReference type="EMBL" id="KN391510">
    <property type="protein sequence ID" value="KHG09578.1"/>
    <property type="molecule type" value="Genomic_DNA"/>
</dbReference>
<keyword evidence="3" id="KW-1185">Reference proteome</keyword>
<reference evidence="1" key="1">
    <citation type="submission" date="2014-09" db="EMBL/GenBank/DDBJ databases">
        <title>G. arboreum L. cv. AKA8401 A2 genome assembly version 1.0.</title>
        <authorList>
            <person name="Mudge J."/>
            <person name="Ramaraj T."/>
            <person name="Lindquist I.E."/>
            <person name="Bharti A.K."/>
            <person name="Sundararajan A."/>
            <person name="Cameron C.T."/>
            <person name="Woodward J.E."/>
            <person name="May G.D."/>
            <person name="Brubaker C."/>
            <person name="Broadhvest J."/>
            <person name="Wilkins T.A."/>
        </authorList>
    </citation>
    <scope>NUCLEOTIDE SEQUENCE</scope>
</reference>
<accession>A0A0B0MVH4</accession>
<evidence type="ECO:0000313" key="1">
    <source>
        <dbReference type="EMBL" id="KHG04750.1"/>
    </source>
</evidence>
<proteinExistence type="predicted"/>
<sequence>MVDNPICIICSNGQETVILGIENCHIAQNFLNKIVPQRHQSRLFSLSLSKWLLVNYIDIGNDLEWITVFRLIYWNLWKQRNNLQCWFCYHAHHRLGSTHFLSRSPR</sequence>
<dbReference type="Proteomes" id="UP000032142">
    <property type="component" value="Unassembled WGS sequence"/>
</dbReference>
<gene>
    <name evidence="1" type="ORF">F383_01429</name>
    <name evidence="2" type="ORF">F383_06582</name>
</gene>
<dbReference type="AlphaFoldDB" id="A0A0B0MVH4"/>
<organism evidence="1 3">
    <name type="scientific">Gossypium arboreum</name>
    <name type="common">Tree cotton</name>
    <name type="synonym">Gossypium nanking</name>
    <dbReference type="NCBI Taxonomy" id="29729"/>
    <lineage>
        <taxon>Eukaryota</taxon>
        <taxon>Viridiplantae</taxon>
        <taxon>Streptophyta</taxon>
        <taxon>Embryophyta</taxon>
        <taxon>Tracheophyta</taxon>
        <taxon>Spermatophyta</taxon>
        <taxon>Magnoliopsida</taxon>
        <taxon>eudicotyledons</taxon>
        <taxon>Gunneridae</taxon>
        <taxon>Pentapetalae</taxon>
        <taxon>rosids</taxon>
        <taxon>malvids</taxon>
        <taxon>Malvales</taxon>
        <taxon>Malvaceae</taxon>
        <taxon>Malvoideae</taxon>
        <taxon>Gossypium</taxon>
    </lineage>
</organism>
<evidence type="ECO:0000313" key="3">
    <source>
        <dbReference type="Proteomes" id="UP000032142"/>
    </source>
</evidence>
<dbReference type="EMBL" id="JRRC01417741">
    <property type="protein sequence ID" value="KHG04750.1"/>
    <property type="molecule type" value="Genomic_DNA"/>
</dbReference>
<name>A0A0B0MVH4_GOSAR</name>
<protein>
    <submittedName>
        <fullName evidence="1">Uncharacterized protein</fullName>
    </submittedName>
</protein>
<reference evidence="3" key="2">
    <citation type="submission" date="2014-09" db="EMBL/GenBank/DDBJ databases">
        <authorList>
            <person name="Mudge J."/>
            <person name="Ramaraj T."/>
            <person name="Lindquist I.E."/>
            <person name="Bharti A.K."/>
            <person name="Sundararajan A."/>
            <person name="Cameron C.T."/>
            <person name="Woodward J.E."/>
            <person name="May G.D."/>
            <person name="Brubaker C."/>
            <person name="Broadhvest J."/>
            <person name="Wilkins T.A."/>
        </authorList>
    </citation>
    <scope>NUCLEOTIDE SEQUENCE</scope>
    <source>
        <strain evidence="3">cv. AKA8401</strain>
    </source>
</reference>
<evidence type="ECO:0000313" key="2">
    <source>
        <dbReference type="EMBL" id="KHG09578.1"/>
    </source>
</evidence>